<dbReference type="EMBL" id="CP143789">
    <property type="protein sequence ID" value="WVN89750.1"/>
    <property type="molecule type" value="Genomic_DNA"/>
</dbReference>
<dbReference type="PANTHER" id="PTHR31649:SF1">
    <property type="entry name" value="FARNESOIC ACID O-METHYL TRANSFERASE DOMAIN-CONTAINING PROTEIN"/>
    <property type="match status" value="1"/>
</dbReference>
<dbReference type="Pfam" id="PF11901">
    <property type="entry name" value="DM9"/>
    <property type="match status" value="1"/>
</dbReference>
<dbReference type="AlphaFoldDB" id="A0AAJ8JWJ7"/>
<sequence>MHIPDSSDTQPIFPPLQTNSFACPPTWGPYITYPPGAIVGYEGTLWRCEAIHTSGAESVGAPSNNPHLWTAVGVNAPPSYYAVPQHQGQIASPYYQSGAQSPICATSVNDEKAHVSEKGFAASLGGKVSENIREAIIWEEDRKAKDKDDLKDEVHGKKFWRAGGIGVWSYSQDREEEGKKGKVWKEWVCEHDRDDWLKVARERTKFYNEADNTHIRPLFCWKIVNPGERLPIDALPIGNEQDGAVLYAARAWCEGGIHLGKAGHHLLHGASVSYGGGEVTTDTYEVFCGPIHEPYLVKWMTFPHGQIARVEGWQPVEGGREIDGAALLLAKGFFENGQHPGKVMVNDDHACIGFGGGEVWVRPFQVLAYANPHRR</sequence>
<dbReference type="GO" id="GO:0030246">
    <property type="term" value="F:carbohydrate binding"/>
    <property type="evidence" value="ECO:0007669"/>
    <property type="project" value="InterPro"/>
</dbReference>
<name>A0AAJ8JWJ7_9TREE</name>
<dbReference type="RefSeq" id="XP_066070450.1">
    <property type="nucleotide sequence ID" value="XM_066214353.1"/>
</dbReference>
<reference evidence="3" key="3">
    <citation type="submission" date="2024-01" db="EMBL/GenBank/DDBJ databases">
        <authorList>
            <person name="Coelho M.A."/>
            <person name="David-Palma M."/>
            <person name="Shea T."/>
            <person name="Sun S."/>
            <person name="Cuomo C.A."/>
            <person name="Heitman J."/>
        </authorList>
    </citation>
    <scope>NUCLEOTIDE SEQUENCE</scope>
    <source>
        <strain evidence="3">CBS 7841</strain>
    </source>
</reference>
<dbReference type="SUPFAM" id="SSF51055">
    <property type="entry name" value="Carbohydrate binding domain"/>
    <property type="match status" value="1"/>
</dbReference>
<dbReference type="GO" id="GO:0004553">
    <property type="term" value="F:hydrolase activity, hydrolyzing O-glycosyl compounds"/>
    <property type="evidence" value="ECO:0007669"/>
    <property type="project" value="InterPro"/>
</dbReference>
<dbReference type="GO" id="GO:0005975">
    <property type="term" value="P:carbohydrate metabolic process"/>
    <property type="evidence" value="ECO:0007669"/>
    <property type="project" value="InterPro"/>
</dbReference>
<dbReference type="Gene3D" id="2.10.10.20">
    <property type="entry name" value="Carbohydrate-binding module superfamily 5/12"/>
    <property type="match status" value="1"/>
</dbReference>
<organism evidence="3 4">
    <name type="scientific">Cryptococcus depauperatus CBS 7841</name>
    <dbReference type="NCBI Taxonomy" id="1295531"/>
    <lineage>
        <taxon>Eukaryota</taxon>
        <taxon>Fungi</taxon>
        <taxon>Dikarya</taxon>
        <taxon>Basidiomycota</taxon>
        <taxon>Agaricomycotina</taxon>
        <taxon>Tremellomycetes</taxon>
        <taxon>Tremellales</taxon>
        <taxon>Cryptococcaceae</taxon>
        <taxon>Cryptococcus</taxon>
    </lineage>
</organism>
<dbReference type="PANTHER" id="PTHR31649">
    <property type="entry name" value="AGAP009604-PA"/>
    <property type="match status" value="1"/>
</dbReference>
<keyword evidence="4" id="KW-1185">Reference proteome</keyword>
<accession>A0AAJ8JWJ7</accession>
<dbReference type="SMART" id="SM00696">
    <property type="entry name" value="DM9"/>
    <property type="match status" value="1"/>
</dbReference>
<reference evidence="3" key="1">
    <citation type="submission" date="2016-06" db="EMBL/GenBank/DDBJ databases">
        <authorList>
            <person name="Cuomo C."/>
            <person name="Litvintseva A."/>
            <person name="Heitman J."/>
            <person name="Chen Y."/>
            <person name="Sun S."/>
            <person name="Springer D."/>
            <person name="Dromer F."/>
            <person name="Young S."/>
            <person name="Zeng Q."/>
            <person name="Chapman S."/>
            <person name="Gujja S."/>
            <person name="Saif S."/>
            <person name="Birren B."/>
        </authorList>
    </citation>
    <scope>NUCLEOTIDE SEQUENCE</scope>
    <source>
        <strain evidence="3">CBS 7841</strain>
    </source>
</reference>
<evidence type="ECO:0000256" key="1">
    <source>
        <dbReference type="ARBA" id="ARBA00022801"/>
    </source>
</evidence>
<proteinExistence type="predicted"/>
<dbReference type="KEGG" id="cdep:91089189"/>
<protein>
    <recommendedName>
        <fullName evidence="2">Chitin-binding type-3 domain-containing protein</fullName>
    </recommendedName>
</protein>
<reference evidence="3" key="2">
    <citation type="journal article" date="2022" name="Elife">
        <title>Obligate sexual reproduction of a homothallic fungus closely related to the Cryptococcus pathogenic species complex.</title>
        <authorList>
            <person name="Passer A.R."/>
            <person name="Clancey S.A."/>
            <person name="Shea T."/>
            <person name="David-Palma M."/>
            <person name="Averette A.F."/>
            <person name="Boekhout T."/>
            <person name="Porcel B.M."/>
            <person name="Nowrousian M."/>
            <person name="Cuomo C.A."/>
            <person name="Sun S."/>
            <person name="Heitman J."/>
            <person name="Coelho M.A."/>
        </authorList>
    </citation>
    <scope>NUCLEOTIDE SEQUENCE</scope>
    <source>
        <strain evidence="3">CBS 7841</strain>
    </source>
</reference>
<dbReference type="InterPro" id="IPR036573">
    <property type="entry name" value="CBM_sf_5/12"/>
</dbReference>
<evidence type="ECO:0000313" key="4">
    <source>
        <dbReference type="Proteomes" id="UP000094043"/>
    </source>
</evidence>
<evidence type="ECO:0000313" key="3">
    <source>
        <dbReference type="EMBL" id="WVN89750.1"/>
    </source>
</evidence>
<feature type="domain" description="Chitin-binding type-3" evidence="2">
    <location>
        <begin position="26"/>
        <end position="70"/>
    </location>
</feature>
<dbReference type="InterPro" id="IPR003610">
    <property type="entry name" value="CBM5/12"/>
</dbReference>
<dbReference type="Proteomes" id="UP000094043">
    <property type="component" value="Chromosome 6"/>
</dbReference>
<dbReference type="GeneID" id="91089189"/>
<dbReference type="InterPro" id="IPR006616">
    <property type="entry name" value="DM9_repeat"/>
</dbReference>
<dbReference type="GO" id="GO:0005576">
    <property type="term" value="C:extracellular region"/>
    <property type="evidence" value="ECO:0007669"/>
    <property type="project" value="InterPro"/>
</dbReference>
<gene>
    <name evidence="3" type="ORF">L203_104980</name>
</gene>
<evidence type="ECO:0000259" key="2">
    <source>
        <dbReference type="Pfam" id="PF02839"/>
    </source>
</evidence>
<dbReference type="Pfam" id="PF02839">
    <property type="entry name" value="CBM_5_12"/>
    <property type="match status" value="1"/>
</dbReference>
<keyword evidence="1" id="KW-0378">Hydrolase</keyword>